<evidence type="ECO:0000313" key="3">
    <source>
        <dbReference type="EMBL" id="CDW77939.1"/>
    </source>
</evidence>
<dbReference type="FunCoup" id="A0A078A6T9">
    <property type="interactions" value="107"/>
</dbReference>
<evidence type="ECO:0000256" key="2">
    <source>
        <dbReference type="SAM" id="MobiDB-lite"/>
    </source>
</evidence>
<dbReference type="AlphaFoldDB" id="A0A078A6T9"/>
<protein>
    <submittedName>
        <fullName evidence="3">Uncharacterized protein</fullName>
    </submittedName>
</protein>
<keyword evidence="4" id="KW-1185">Reference proteome</keyword>
<feature type="compositionally biased region" description="Basic and acidic residues" evidence="2">
    <location>
        <begin position="32"/>
        <end position="50"/>
    </location>
</feature>
<feature type="region of interest" description="Disordered" evidence="2">
    <location>
        <begin position="560"/>
        <end position="608"/>
    </location>
</feature>
<feature type="compositionally biased region" description="Polar residues" evidence="2">
    <location>
        <begin position="784"/>
        <end position="800"/>
    </location>
</feature>
<proteinExistence type="predicted"/>
<feature type="compositionally biased region" description="Polar residues" evidence="2">
    <location>
        <begin position="560"/>
        <end position="606"/>
    </location>
</feature>
<dbReference type="Proteomes" id="UP000039865">
    <property type="component" value="Unassembled WGS sequence"/>
</dbReference>
<feature type="compositionally biased region" description="Low complexity" evidence="2">
    <location>
        <begin position="801"/>
        <end position="822"/>
    </location>
</feature>
<feature type="coiled-coil region" evidence="1">
    <location>
        <begin position="517"/>
        <end position="544"/>
    </location>
</feature>
<keyword evidence="1" id="KW-0175">Coiled coil</keyword>
<dbReference type="InParanoid" id="A0A078A6T9"/>
<gene>
    <name evidence="3" type="primary">Contig16524.g17589</name>
    <name evidence="3" type="ORF">STYLEM_6908</name>
</gene>
<accession>A0A078A6T9</accession>
<feature type="compositionally biased region" description="Polar residues" evidence="2">
    <location>
        <begin position="757"/>
        <end position="768"/>
    </location>
</feature>
<evidence type="ECO:0000256" key="1">
    <source>
        <dbReference type="SAM" id="Coils"/>
    </source>
</evidence>
<evidence type="ECO:0000313" key="4">
    <source>
        <dbReference type="Proteomes" id="UP000039865"/>
    </source>
</evidence>
<feature type="compositionally biased region" description="Polar residues" evidence="2">
    <location>
        <begin position="823"/>
        <end position="838"/>
    </location>
</feature>
<feature type="compositionally biased region" description="Polar residues" evidence="2">
    <location>
        <begin position="54"/>
        <end position="78"/>
    </location>
</feature>
<reference evidence="3 4" key="1">
    <citation type="submission" date="2014-06" db="EMBL/GenBank/DDBJ databases">
        <authorList>
            <person name="Swart Estienne"/>
        </authorList>
    </citation>
    <scope>NUCLEOTIDE SEQUENCE [LARGE SCALE GENOMIC DNA]</scope>
    <source>
        <strain evidence="3 4">130c</strain>
    </source>
</reference>
<feature type="coiled-coil region" evidence="1">
    <location>
        <begin position="923"/>
        <end position="964"/>
    </location>
</feature>
<name>A0A078A6T9_STYLE</name>
<feature type="region of interest" description="Disordered" evidence="2">
    <location>
        <begin position="757"/>
        <end position="841"/>
    </location>
</feature>
<feature type="region of interest" description="Disordered" evidence="2">
    <location>
        <begin position="1"/>
        <end position="78"/>
    </location>
</feature>
<dbReference type="EMBL" id="CCKQ01006623">
    <property type="protein sequence ID" value="CDW77939.1"/>
    <property type="molecule type" value="Genomic_DNA"/>
</dbReference>
<organism evidence="3 4">
    <name type="scientific">Stylonychia lemnae</name>
    <name type="common">Ciliate</name>
    <dbReference type="NCBI Taxonomy" id="5949"/>
    <lineage>
        <taxon>Eukaryota</taxon>
        <taxon>Sar</taxon>
        <taxon>Alveolata</taxon>
        <taxon>Ciliophora</taxon>
        <taxon>Intramacronucleata</taxon>
        <taxon>Spirotrichea</taxon>
        <taxon>Stichotrichia</taxon>
        <taxon>Sporadotrichida</taxon>
        <taxon>Oxytrichidae</taxon>
        <taxon>Stylonychinae</taxon>
        <taxon>Stylonychia</taxon>
    </lineage>
</organism>
<sequence length="968" mass="109937">MKKAYEYFSNKHLKNQNQPTDRKHHAGSIDIHQLKNKDSQPMPSKKEIKEPSVIMSQQVSGQSSLKNSKNAKPSTNNQNSQYSYLLQEAQKNHNANHGKVINLQSQQLDGEEFVKMNRVKSYGNLSSKASAQQKLHQQQLLNGQVPSKQIIGNYFHINQNNSTNINQNISASVINPHDLYKQEKLSREDATTLLLHYSSNLQNKSFEPESIISSQRDSSPKFLQINLKMFNNYLTSNNPQNINTSNQFQPSGNRFNVLDQKIYEDENNNSIQMNIQNQQQQITPQIMQLIQQHQQSINAKSSSKERLRKARDPINNKITQDDDTLKMISQVSKKSIEIQQQLEKNKVNLTLDFINQLNSNSSIQVKNNQKVSTKNIHKINYEDSGATFQNNFSQSSLNTNVQTASQTIQQSSGEKKRPASEIGSSLYNRCQNNIQNNKNQQKLKPLYVEKPLNGFSNITQQNSMANLNRLGSYSSCSLLQVGANAVNSQSIILDDSNIQDEVSPTKKNHVTVLVSMLDEKNKYIKQLHKKIDKLNDIIANYQQNNTVNYHDSIKRTASYNKSRFKQSSNQKDPYQNSPSLSKSRSQQNIQRAKSSLQISNQPSNSRMKQKLIVSQMRSQDNNLMNVSIHELNEVSVNSNKLVKQMDININKALENLESMKQQNLIIFRELFLNEPSSTGDDTSVELSRDVSQNRLESYYQSNAIEECNYISVGGNANASQDDSYQDYLNNADLDPLEDVKKEISEDKKRIIKSTSNFKTKKSASNSKCASVRAGSQKATARGAGSQSQLNNHSVPQINPAQSTQKNQKQQNNSQLKVQSSNNTNLQQHNRPPTSSAVQTKPKKIAVSSLNIAKQKKIPQQSISSACDNYQLNSNFQSITTIREIDKTPQSSQSVSVNNLHQQQFLVDQLNQYKAQVKVKDKKLDKHKEFINKLKQQLENVLVEHKKQAEQLESQKKELRALKCKLSLH</sequence>